<keyword evidence="2" id="KW-1185">Reference proteome</keyword>
<gene>
    <name evidence="1" type="ORF">GCWU000325_01417</name>
</gene>
<sequence length="71" mass="8580">MELQLHYKRGVYMFNKNKIIWQIFQKTLYKKYGRKQILFQDMMHKNGEKTNVRLGLEEINMEIGKVIMGGK</sequence>
<protein>
    <submittedName>
        <fullName evidence="1">Uncharacterized protein</fullName>
    </submittedName>
</protein>
<evidence type="ECO:0000313" key="2">
    <source>
        <dbReference type="Proteomes" id="UP000003460"/>
    </source>
</evidence>
<proteinExistence type="predicted"/>
<reference evidence="1" key="1">
    <citation type="submission" date="2009-09" db="EMBL/GenBank/DDBJ databases">
        <authorList>
            <person name="Weinstock G."/>
            <person name="Sodergren E."/>
            <person name="Clifton S."/>
            <person name="Fulton L."/>
            <person name="Fulton B."/>
            <person name="Courtney L."/>
            <person name="Fronick C."/>
            <person name="Harrison M."/>
            <person name="Strong C."/>
            <person name="Farmer C."/>
            <person name="Delahaunty K."/>
            <person name="Markovic C."/>
            <person name="Hall O."/>
            <person name="Minx P."/>
            <person name="Tomlinson C."/>
            <person name="Mitreva M."/>
            <person name="Nelson J."/>
            <person name="Hou S."/>
            <person name="Wollam A."/>
            <person name="Pepin K.H."/>
            <person name="Johnson M."/>
            <person name="Bhonagiri V."/>
            <person name="Nash W.E."/>
            <person name="Warren W."/>
            <person name="Chinwalla A."/>
            <person name="Mardis E.R."/>
            <person name="Wilson R.K."/>
        </authorList>
    </citation>
    <scope>NUCLEOTIDE SEQUENCE [LARGE SCALE GENOMIC DNA]</scope>
    <source>
        <strain evidence="1">ATCC 51259</strain>
    </source>
</reference>
<dbReference type="Proteomes" id="UP000003460">
    <property type="component" value="Unassembled WGS sequence"/>
</dbReference>
<dbReference type="EMBL" id="ACIJ02000018">
    <property type="protein sequence ID" value="EEX71879.1"/>
    <property type="molecule type" value="Genomic_DNA"/>
</dbReference>
<accession>C9LGS1</accession>
<evidence type="ECO:0000313" key="1">
    <source>
        <dbReference type="EMBL" id="EEX71879.1"/>
    </source>
</evidence>
<organism evidence="1 2">
    <name type="scientific">Alloprevotella tannerae ATCC 51259</name>
    <dbReference type="NCBI Taxonomy" id="626522"/>
    <lineage>
        <taxon>Bacteria</taxon>
        <taxon>Pseudomonadati</taxon>
        <taxon>Bacteroidota</taxon>
        <taxon>Bacteroidia</taxon>
        <taxon>Bacteroidales</taxon>
        <taxon>Prevotellaceae</taxon>
        <taxon>Alloprevotella</taxon>
    </lineage>
</organism>
<name>C9LGS1_9BACT</name>
<dbReference type="HOGENOM" id="CLU_2736732_0_0_10"/>
<comment type="caution">
    <text evidence="1">The sequence shown here is derived from an EMBL/GenBank/DDBJ whole genome shotgun (WGS) entry which is preliminary data.</text>
</comment>
<dbReference type="AlphaFoldDB" id="C9LGS1"/>